<dbReference type="STRING" id="77166.U4UF88"/>
<name>U4UF88_DENPD</name>
<dbReference type="EMBL" id="KB632297">
    <property type="protein sequence ID" value="ERL91697.1"/>
    <property type="molecule type" value="Genomic_DNA"/>
</dbReference>
<dbReference type="Proteomes" id="UP000030742">
    <property type="component" value="Unassembled WGS sequence"/>
</dbReference>
<dbReference type="PANTHER" id="PTHR47331">
    <property type="entry name" value="PHD-TYPE DOMAIN-CONTAINING PROTEIN"/>
    <property type="match status" value="1"/>
</dbReference>
<evidence type="ECO:0000313" key="1">
    <source>
        <dbReference type="EMBL" id="ERL91697.1"/>
    </source>
</evidence>
<reference evidence="1 2" key="1">
    <citation type="journal article" date="2013" name="Genome Biol.">
        <title>Draft genome of the mountain pine beetle, Dendroctonus ponderosae Hopkins, a major forest pest.</title>
        <authorList>
            <person name="Keeling C.I."/>
            <person name="Yuen M.M."/>
            <person name="Liao N.Y."/>
            <person name="Docking T.R."/>
            <person name="Chan S.K."/>
            <person name="Taylor G.A."/>
            <person name="Palmquist D.L."/>
            <person name="Jackman S.D."/>
            <person name="Nguyen A."/>
            <person name="Li M."/>
            <person name="Henderson H."/>
            <person name="Janes J.K."/>
            <person name="Zhao Y."/>
            <person name="Pandoh P."/>
            <person name="Moore R."/>
            <person name="Sperling F.A."/>
            <person name="Huber D.P."/>
            <person name="Birol I."/>
            <person name="Jones S.J."/>
            <person name="Bohlmann J."/>
        </authorList>
    </citation>
    <scope>NUCLEOTIDE SEQUENCE</scope>
</reference>
<dbReference type="PANTHER" id="PTHR47331:SF5">
    <property type="entry name" value="RIBONUCLEASE H"/>
    <property type="match status" value="1"/>
</dbReference>
<dbReference type="AlphaFoldDB" id="U4UF88"/>
<sequence>MGLRLHHFWLLDVYYDYPLAANAILNNCYVDDILCGANSKNMIKELKTQLTAMLRLGGFSLHKWLSNDLSILDAGQGEHYGKEFNFNSEDGKVLGIVWQPVSLPRLELCGALLLSRLVHRVVPALKLKMARCFCEQIVLCWLRGNPNRWTTFVANRVAEMQELTSPFTWNHVAFKENPADCISRGISVSEIMDKHLWWNGANYLLEFNSDFSNNGHPDVTRSSETIYNLQQAHHTIMKQIQLESFEKEIKQLQSSVNYQASFKESHIACLNPFLDEKGIVRVNVRDCRINIQSLKRAKFVFYFDRTLLIFYQEDNKPFVCHALTVRYSDGAAPVPTGLVEDQDELKDVQEAALGLDRREVVMLLLPQVRQEDSDVDVVVSFYLPPDQPEDDALFCFADFVVYCVSPCSHHVTSEYY</sequence>
<organism evidence="1 2">
    <name type="scientific">Dendroctonus ponderosae</name>
    <name type="common">Mountain pine beetle</name>
    <dbReference type="NCBI Taxonomy" id="77166"/>
    <lineage>
        <taxon>Eukaryota</taxon>
        <taxon>Metazoa</taxon>
        <taxon>Ecdysozoa</taxon>
        <taxon>Arthropoda</taxon>
        <taxon>Hexapoda</taxon>
        <taxon>Insecta</taxon>
        <taxon>Pterygota</taxon>
        <taxon>Neoptera</taxon>
        <taxon>Endopterygota</taxon>
        <taxon>Coleoptera</taxon>
        <taxon>Polyphaga</taxon>
        <taxon>Cucujiformia</taxon>
        <taxon>Curculionidae</taxon>
        <taxon>Scolytinae</taxon>
        <taxon>Dendroctonus</taxon>
    </lineage>
</organism>
<gene>
    <name evidence="1" type="ORF">D910_09024</name>
</gene>
<proteinExistence type="predicted"/>
<evidence type="ECO:0000313" key="2">
    <source>
        <dbReference type="Proteomes" id="UP000030742"/>
    </source>
</evidence>
<protein>
    <submittedName>
        <fullName evidence="1">Uncharacterized protein</fullName>
    </submittedName>
</protein>
<accession>U4UF88</accession>